<evidence type="ECO:0000313" key="1">
    <source>
        <dbReference type="EMBL" id="TPR07429.1"/>
    </source>
</evidence>
<protein>
    <submittedName>
        <fullName evidence="1">Elongation factor Tu GTP binding domain family protein</fullName>
    </submittedName>
</protein>
<dbReference type="EMBL" id="NKJJ02000005">
    <property type="protein sequence ID" value="TPR07429.1"/>
    <property type="molecule type" value="Genomic_DNA"/>
</dbReference>
<dbReference type="GO" id="GO:0003746">
    <property type="term" value="F:translation elongation factor activity"/>
    <property type="evidence" value="ECO:0007669"/>
    <property type="project" value="UniProtKB-KW"/>
</dbReference>
<accession>A0A505I934</accession>
<evidence type="ECO:0000313" key="2">
    <source>
        <dbReference type="Proteomes" id="UP000197666"/>
    </source>
</evidence>
<name>A0A505I934_ASPNG</name>
<comment type="caution">
    <text evidence="1">The sequence shown here is derived from an EMBL/GenBank/DDBJ whole genome shotgun (WGS) entry which is preliminary data.</text>
</comment>
<proteinExistence type="predicted"/>
<dbReference type="Proteomes" id="UP000197666">
    <property type="component" value="Unassembled WGS sequence"/>
</dbReference>
<keyword evidence="1" id="KW-0648">Protein biosynthesis</keyword>
<dbReference type="AlphaFoldDB" id="A0A505I934"/>
<reference evidence="2" key="1">
    <citation type="submission" date="2018-10" db="EMBL/GenBank/DDBJ databases">
        <title>FDA dAtabase for Regulatory Grade micrObial Sequences (FDA-ARGOS): Supporting development and validation of Infectious Disease Dx tests.</title>
        <authorList>
            <person name="Kerrigan L."/>
            <person name="Tallon L."/>
            <person name="Sadzewicz L."/>
            <person name="Sengamalay N."/>
            <person name="Ott S."/>
            <person name="Godinez A."/>
            <person name="Nagaraj S."/>
            <person name="Vavikolanu K."/>
            <person name="Nadendla S."/>
            <person name="George J."/>
            <person name="Sichtig H."/>
        </authorList>
    </citation>
    <scope>NUCLEOTIDE SEQUENCE [LARGE SCALE GENOMIC DNA]</scope>
    <source>
        <strain evidence="2">FDAARGOS_311</strain>
    </source>
</reference>
<keyword evidence="1" id="KW-0251">Elongation factor</keyword>
<organism evidence="1 2">
    <name type="scientific">Aspergillus niger</name>
    <dbReference type="NCBI Taxonomy" id="5061"/>
    <lineage>
        <taxon>Eukaryota</taxon>
        <taxon>Fungi</taxon>
        <taxon>Dikarya</taxon>
        <taxon>Ascomycota</taxon>
        <taxon>Pezizomycotina</taxon>
        <taxon>Eurotiomycetes</taxon>
        <taxon>Eurotiomycetidae</taxon>
        <taxon>Eurotiales</taxon>
        <taxon>Aspergillaceae</taxon>
        <taxon>Aspergillus</taxon>
        <taxon>Aspergillus subgen. Circumdati</taxon>
    </lineage>
</organism>
<gene>
    <name evidence="1" type="ORF">CAN33_0027530</name>
</gene>
<sequence>MALSASPSFSRGEGNSLVYQDPFGQGQLVLELLKKPDVKYFPENAQKFTEIGPEYEFPYSSRVDEVIYSLWNCAAKGSSCQEALSDLASELPDRVELESPAQN</sequence>